<dbReference type="InterPro" id="IPR027417">
    <property type="entry name" value="P-loop_NTPase"/>
</dbReference>
<keyword evidence="3 5" id="KW-0067">ATP-binding</keyword>
<proteinExistence type="predicted"/>
<dbReference type="AlphaFoldDB" id="A0A7C4FEJ1"/>
<dbReference type="InterPro" id="IPR003593">
    <property type="entry name" value="AAA+_ATPase"/>
</dbReference>
<evidence type="ECO:0000256" key="2">
    <source>
        <dbReference type="ARBA" id="ARBA00022741"/>
    </source>
</evidence>
<protein>
    <submittedName>
        <fullName evidence="5">ABC transporter ATP-binding protein</fullName>
    </submittedName>
</protein>
<evidence type="ECO:0000313" key="5">
    <source>
        <dbReference type="EMBL" id="HGI88084.1"/>
    </source>
</evidence>
<organism evidence="5">
    <name type="scientific">Ignisphaera aggregans</name>
    <dbReference type="NCBI Taxonomy" id="334771"/>
    <lineage>
        <taxon>Archaea</taxon>
        <taxon>Thermoproteota</taxon>
        <taxon>Thermoprotei</taxon>
        <taxon>Desulfurococcales</taxon>
        <taxon>Desulfurococcaceae</taxon>
        <taxon>Ignisphaera</taxon>
    </lineage>
</organism>
<dbReference type="CDD" id="cd03255">
    <property type="entry name" value="ABC_MJ0796_LolCDE_FtsE"/>
    <property type="match status" value="1"/>
</dbReference>
<dbReference type="GO" id="GO:0098796">
    <property type="term" value="C:membrane protein complex"/>
    <property type="evidence" value="ECO:0007669"/>
    <property type="project" value="UniProtKB-ARBA"/>
</dbReference>
<dbReference type="GO" id="GO:0022857">
    <property type="term" value="F:transmembrane transporter activity"/>
    <property type="evidence" value="ECO:0007669"/>
    <property type="project" value="UniProtKB-ARBA"/>
</dbReference>
<evidence type="ECO:0000256" key="1">
    <source>
        <dbReference type="ARBA" id="ARBA00022448"/>
    </source>
</evidence>
<name>A0A7C4FEJ1_9CREN</name>
<comment type="caution">
    <text evidence="5">The sequence shown here is derived from an EMBL/GenBank/DDBJ whole genome shotgun (WGS) entry which is preliminary data.</text>
</comment>
<feature type="domain" description="ABC transporter" evidence="4">
    <location>
        <begin position="7"/>
        <end position="239"/>
    </location>
</feature>
<dbReference type="PROSITE" id="PS00211">
    <property type="entry name" value="ABC_TRANSPORTER_1"/>
    <property type="match status" value="1"/>
</dbReference>
<dbReference type="FunFam" id="3.40.50.300:FF:000032">
    <property type="entry name" value="Export ABC transporter ATP-binding protein"/>
    <property type="match status" value="1"/>
</dbReference>
<dbReference type="PANTHER" id="PTHR24220">
    <property type="entry name" value="IMPORT ATP-BINDING PROTEIN"/>
    <property type="match status" value="1"/>
</dbReference>
<dbReference type="InterPro" id="IPR003439">
    <property type="entry name" value="ABC_transporter-like_ATP-bd"/>
</dbReference>
<dbReference type="InterPro" id="IPR017911">
    <property type="entry name" value="MacB-like_ATP-bd"/>
</dbReference>
<dbReference type="SMART" id="SM00382">
    <property type="entry name" value="AAA"/>
    <property type="match status" value="1"/>
</dbReference>
<accession>A0A7C4FEJ1</accession>
<dbReference type="InterPro" id="IPR017871">
    <property type="entry name" value="ABC_transporter-like_CS"/>
</dbReference>
<keyword evidence="2" id="KW-0547">Nucleotide-binding</keyword>
<gene>
    <name evidence="5" type="ORF">ENV14_06845</name>
</gene>
<sequence length="239" mass="25940">MSRRGAVIVKNVVKAYRYGRVIYEALRGVTMSVDKGEIACIVGPSGSGKTTLLNIIGGLDKPDTGAVVVDGVEVTKLSEAELARFRLAKVGYVFQFYNLIPTLTALENVELPMYLAGVPKGARRKRALELLEMVGLGMCADKTPDRLSGGEQQRVAIARALANNPAVVLMDEPTGALDTENTRKLMALVKKLNKELEQTFIIATHDILVARECAKIFTIRDGKIEGVYSPAELSKALHI</sequence>
<dbReference type="GO" id="GO:0005524">
    <property type="term" value="F:ATP binding"/>
    <property type="evidence" value="ECO:0007669"/>
    <property type="project" value="UniProtKB-KW"/>
</dbReference>
<dbReference type="InterPro" id="IPR015854">
    <property type="entry name" value="ABC_transpr_LolD-like"/>
</dbReference>
<dbReference type="Pfam" id="PF00005">
    <property type="entry name" value="ABC_tran"/>
    <property type="match status" value="1"/>
</dbReference>
<dbReference type="SUPFAM" id="SSF52540">
    <property type="entry name" value="P-loop containing nucleoside triphosphate hydrolases"/>
    <property type="match status" value="1"/>
</dbReference>
<keyword evidence="1" id="KW-0813">Transport</keyword>
<dbReference type="GO" id="GO:0016887">
    <property type="term" value="F:ATP hydrolysis activity"/>
    <property type="evidence" value="ECO:0007669"/>
    <property type="project" value="InterPro"/>
</dbReference>
<dbReference type="EMBL" id="DTFF01000059">
    <property type="protein sequence ID" value="HGI88084.1"/>
    <property type="molecule type" value="Genomic_DNA"/>
</dbReference>
<evidence type="ECO:0000256" key="3">
    <source>
        <dbReference type="ARBA" id="ARBA00022840"/>
    </source>
</evidence>
<reference evidence="5" key="1">
    <citation type="journal article" date="2020" name="mSystems">
        <title>Genome- and Community-Level Interaction Insights into Carbon Utilization and Element Cycling Functions of Hydrothermarchaeota in Hydrothermal Sediment.</title>
        <authorList>
            <person name="Zhou Z."/>
            <person name="Liu Y."/>
            <person name="Xu W."/>
            <person name="Pan J."/>
            <person name="Luo Z.H."/>
            <person name="Li M."/>
        </authorList>
    </citation>
    <scope>NUCLEOTIDE SEQUENCE [LARGE SCALE GENOMIC DNA]</scope>
    <source>
        <strain evidence="5">SpSt-732</strain>
    </source>
</reference>
<dbReference type="PANTHER" id="PTHR24220:SF86">
    <property type="entry name" value="ABC TRANSPORTER ABCH.1"/>
    <property type="match status" value="1"/>
</dbReference>
<evidence type="ECO:0000259" key="4">
    <source>
        <dbReference type="PROSITE" id="PS50893"/>
    </source>
</evidence>
<dbReference type="PROSITE" id="PS50893">
    <property type="entry name" value="ABC_TRANSPORTER_2"/>
    <property type="match status" value="1"/>
</dbReference>
<dbReference type="Gene3D" id="3.40.50.300">
    <property type="entry name" value="P-loop containing nucleotide triphosphate hydrolases"/>
    <property type="match status" value="1"/>
</dbReference>
<dbReference type="GO" id="GO:0005886">
    <property type="term" value="C:plasma membrane"/>
    <property type="evidence" value="ECO:0007669"/>
    <property type="project" value="TreeGrafter"/>
</dbReference>